<dbReference type="InterPro" id="IPR008900">
    <property type="entry name" value="Zot_N"/>
</dbReference>
<accession>A0A840S2P8</accession>
<feature type="region of interest" description="Disordered" evidence="1">
    <location>
        <begin position="340"/>
        <end position="360"/>
    </location>
</feature>
<feature type="domain" description="Zona occludens toxin N-terminal" evidence="3">
    <location>
        <begin position="3"/>
        <end position="206"/>
    </location>
</feature>
<keyword evidence="2" id="KW-0472">Membrane</keyword>
<dbReference type="Pfam" id="PF05707">
    <property type="entry name" value="Zot"/>
    <property type="match status" value="1"/>
</dbReference>
<organism evidence="4 5">
    <name type="scientific">Inhella inkyongensis</name>
    <dbReference type="NCBI Taxonomy" id="392593"/>
    <lineage>
        <taxon>Bacteria</taxon>
        <taxon>Pseudomonadati</taxon>
        <taxon>Pseudomonadota</taxon>
        <taxon>Betaproteobacteria</taxon>
        <taxon>Burkholderiales</taxon>
        <taxon>Sphaerotilaceae</taxon>
        <taxon>Inhella</taxon>
    </lineage>
</organism>
<evidence type="ECO:0000313" key="5">
    <source>
        <dbReference type="Proteomes" id="UP000554837"/>
    </source>
</evidence>
<reference evidence="4 5" key="1">
    <citation type="submission" date="2020-08" db="EMBL/GenBank/DDBJ databases">
        <title>Genomic Encyclopedia of Type Strains, Phase IV (KMG-IV): sequencing the most valuable type-strain genomes for metagenomic binning, comparative biology and taxonomic classification.</title>
        <authorList>
            <person name="Goeker M."/>
        </authorList>
    </citation>
    <scope>NUCLEOTIDE SEQUENCE [LARGE SCALE GENOMIC DNA]</scope>
    <source>
        <strain evidence="4 5">DSM 23958</strain>
    </source>
</reference>
<name>A0A840S2P8_9BURK</name>
<sequence length="360" mass="39259">MAINAYTGLMGSGKSYEVVASVVLPAVEAGRRVVTNVDGINGDLIRDYLVQCRGAEVAKLGSVVHVSNDDVGRGDFFPDENMPDLASVVQLGDLVCIDEAWRFWGSGMSISKNHMQFFRMHRHYVHAATGVACDVAVMVQAIGDLHRNLRSVVEMTARMTKLKTLGLNRSYRVELFEGDKITKTAKFETFVKRYDKAIFPLYKSYAGTGQGKEAAIDKRQNVLRNPRIWLVGSLMLLMLAASIWYLLYYFNKYKSPGTAKGVELGSIQQPSPAGPGAGSVTPQQTGSADVLRLAGEVLLNGERWIVLADQAGRLRFENPALFVGRGLGMVGEVHEQRVASWTGPMPGPSQVPSVAPGVPK</sequence>
<dbReference type="EMBL" id="JACHHO010000001">
    <property type="protein sequence ID" value="MBB5202819.1"/>
    <property type="molecule type" value="Genomic_DNA"/>
</dbReference>
<dbReference type="RefSeq" id="WP_138858084.1">
    <property type="nucleotide sequence ID" value="NZ_CP040709.1"/>
</dbReference>
<proteinExistence type="predicted"/>
<keyword evidence="2" id="KW-0812">Transmembrane</keyword>
<dbReference type="AlphaFoldDB" id="A0A840S2P8"/>
<comment type="caution">
    <text evidence="4">The sequence shown here is derived from an EMBL/GenBank/DDBJ whole genome shotgun (WGS) entry which is preliminary data.</text>
</comment>
<protein>
    <submittedName>
        <fullName evidence="4">Zona occludens toxin</fullName>
    </submittedName>
</protein>
<keyword evidence="2" id="KW-1133">Transmembrane helix</keyword>
<feature type="region of interest" description="Disordered" evidence="1">
    <location>
        <begin position="264"/>
        <end position="284"/>
    </location>
</feature>
<evidence type="ECO:0000256" key="2">
    <source>
        <dbReference type="SAM" id="Phobius"/>
    </source>
</evidence>
<keyword evidence="5" id="KW-1185">Reference proteome</keyword>
<evidence type="ECO:0000259" key="3">
    <source>
        <dbReference type="Pfam" id="PF05707"/>
    </source>
</evidence>
<dbReference type="Proteomes" id="UP000554837">
    <property type="component" value="Unassembled WGS sequence"/>
</dbReference>
<dbReference type="Gene3D" id="3.40.50.300">
    <property type="entry name" value="P-loop containing nucleotide triphosphate hydrolases"/>
    <property type="match status" value="1"/>
</dbReference>
<evidence type="ECO:0000256" key="1">
    <source>
        <dbReference type="SAM" id="MobiDB-lite"/>
    </source>
</evidence>
<dbReference type="OrthoDB" id="8479507at2"/>
<feature type="transmembrane region" description="Helical" evidence="2">
    <location>
        <begin position="228"/>
        <end position="250"/>
    </location>
</feature>
<evidence type="ECO:0000313" key="4">
    <source>
        <dbReference type="EMBL" id="MBB5202819.1"/>
    </source>
</evidence>
<gene>
    <name evidence="4" type="ORF">HNQ51_000112</name>
</gene>
<dbReference type="InterPro" id="IPR027417">
    <property type="entry name" value="P-loop_NTPase"/>
</dbReference>